<gene>
    <name evidence="3" type="ORF">P0Y55_07650</name>
</gene>
<evidence type="ECO:0000313" key="3">
    <source>
        <dbReference type="EMBL" id="WEK55910.1"/>
    </source>
</evidence>
<dbReference type="NCBIfam" id="TIGR03804">
    <property type="entry name" value="para_beta_helix"/>
    <property type="match status" value="4"/>
</dbReference>
<evidence type="ECO:0000259" key="2">
    <source>
        <dbReference type="Pfam" id="PF05048"/>
    </source>
</evidence>
<organism evidence="3 4">
    <name type="scientific">Candidatus Cohnella colombiensis</name>
    <dbReference type="NCBI Taxonomy" id="3121368"/>
    <lineage>
        <taxon>Bacteria</taxon>
        <taxon>Bacillati</taxon>
        <taxon>Bacillota</taxon>
        <taxon>Bacilli</taxon>
        <taxon>Bacillales</taxon>
        <taxon>Paenibacillaceae</taxon>
        <taxon>Cohnella</taxon>
    </lineage>
</organism>
<keyword evidence="1" id="KW-0812">Transmembrane</keyword>
<accession>A0AA95F6I6</accession>
<dbReference type="InterPro" id="IPR011050">
    <property type="entry name" value="Pectin_lyase_fold/virulence"/>
</dbReference>
<name>A0AA95F6I6_9BACL</name>
<dbReference type="Gene3D" id="2.160.20.10">
    <property type="entry name" value="Single-stranded right-handed beta-helix, Pectin lyase-like"/>
    <property type="match status" value="2"/>
</dbReference>
<dbReference type="AlphaFoldDB" id="A0AA95F6I6"/>
<protein>
    <submittedName>
        <fullName evidence="3">NosD domain-containing protein</fullName>
    </submittedName>
</protein>
<dbReference type="SMART" id="SM00710">
    <property type="entry name" value="PbH1"/>
    <property type="match status" value="8"/>
</dbReference>
<evidence type="ECO:0000256" key="1">
    <source>
        <dbReference type="SAM" id="Phobius"/>
    </source>
</evidence>
<feature type="transmembrane region" description="Helical" evidence="1">
    <location>
        <begin position="397"/>
        <end position="418"/>
    </location>
</feature>
<dbReference type="InterPro" id="IPR022441">
    <property type="entry name" value="Para_beta_helix_rpt-2"/>
</dbReference>
<dbReference type="SUPFAM" id="SSF51126">
    <property type="entry name" value="Pectin lyase-like"/>
    <property type="match status" value="1"/>
</dbReference>
<keyword evidence="4" id="KW-1185">Reference proteome</keyword>
<feature type="domain" description="Periplasmic copper-binding protein NosD beta helix" evidence="2">
    <location>
        <begin position="134"/>
        <end position="316"/>
    </location>
</feature>
<sequence length="421" mass="46724">MRQLKKRQLFGIVTIAFALTLLMSVDAVRAADNNELQQIIDGASPGDKIVLEGRSYSGPVLINKPLTLQGQSGSVIASDSGEAAIEVTADEVVIEHLTIITDDYGIKLRGADRGTISHNVIRWSGAKQDETSHSMESNGIDLYDSHDNRIENNEISNMKDAIYIENSHRSIVEGNRLFHSRYGIHCMYTDATKVINNYGEFNITGAMVMGVHDVLVSGNTFSKQSENANSQGILLFDVLTSQIEDNVVEGNRVGIYMELSYENTLRNNAVLRNFIGIQFLESTDNDFTNNEFISNVIEAEALNSTGNRMDSNYWDAVQGLDTNDDGHSDLTYAINPFYQQVTKKQAAFQLFFQSPSMNFLSNLYTDNQEQWSHDASPLMNLPQIDPQNEEHAPKSGWSVALLSLLLLGAATTTIYMGVRKS</sequence>
<reference evidence="3" key="1">
    <citation type="submission" date="2023-03" db="EMBL/GenBank/DDBJ databases">
        <title>Andean soil-derived lignocellulolytic bacterial consortium as a source of novel taxa and putative plastic-active enzymes.</title>
        <authorList>
            <person name="Diaz-Garcia L."/>
            <person name="Chuvochina M."/>
            <person name="Feuerriegel G."/>
            <person name="Bunk B."/>
            <person name="Sproer C."/>
            <person name="Streit W.R."/>
            <person name="Rodriguez L.M."/>
            <person name="Overmann J."/>
            <person name="Jimenez D.J."/>
        </authorList>
    </citation>
    <scope>NUCLEOTIDE SEQUENCE</scope>
    <source>
        <strain evidence="3">MAG 2441</strain>
    </source>
</reference>
<dbReference type="InterPro" id="IPR012334">
    <property type="entry name" value="Pectin_lyas_fold"/>
</dbReference>
<dbReference type="Pfam" id="PF05048">
    <property type="entry name" value="NosD"/>
    <property type="match status" value="1"/>
</dbReference>
<proteinExistence type="predicted"/>
<dbReference type="Proteomes" id="UP001178662">
    <property type="component" value="Chromosome"/>
</dbReference>
<evidence type="ECO:0000313" key="4">
    <source>
        <dbReference type="Proteomes" id="UP001178662"/>
    </source>
</evidence>
<keyword evidence="1" id="KW-0472">Membrane</keyword>
<dbReference type="InterPro" id="IPR006626">
    <property type="entry name" value="PbH1"/>
</dbReference>
<dbReference type="InterPro" id="IPR007742">
    <property type="entry name" value="NosD_dom"/>
</dbReference>
<dbReference type="EMBL" id="CP119317">
    <property type="protein sequence ID" value="WEK55910.1"/>
    <property type="molecule type" value="Genomic_DNA"/>
</dbReference>
<keyword evidence="1" id="KW-1133">Transmembrane helix</keyword>